<comment type="caution">
    <text evidence="6">The sequence shown here is derived from an EMBL/GenBank/DDBJ whole genome shotgun (WGS) entry which is preliminary data.</text>
</comment>
<dbReference type="InterPro" id="IPR002018">
    <property type="entry name" value="CarbesteraseB"/>
</dbReference>
<dbReference type="PROSITE" id="PS00122">
    <property type="entry name" value="CARBOXYLESTERASE_B_1"/>
    <property type="match status" value="1"/>
</dbReference>
<evidence type="ECO:0000256" key="4">
    <source>
        <dbReference type="SAM" id="SignalP"/>
    </source>
</evidence>
<dbReference type="Gene3D" id="3.40.50.1820">
    <property type="entry name" value="alpha/beta hydrolase"/>
    <property type="match status" value="1"/>
</dbReference>
<dbReference type="SUPFAM" id="SSF53474">
    <property type="entry name" value="alpha/beta-Hydrolases"/>
    <property type="match status" value="1"/>
</dbReference>
<evidence type="ECO:0000256" key="1">
    <source>
        <dbReference type="ARBA" id="ARBA00005964"/>
    </source>
</evidence>
<sequence length="527" mass="58331">MLLLILLLYFLYAKQYQGPKVSLDYATYKGTKVGNGVDQYLGMRYAAPPVGDLRWRAPRDPPKVKGVQKAQRWGPICYGMNHGLPGHEDEDCLHVNVWAPSGANEKSKLPVWVYIQGGGYTANSNHDYKGTSAIEESGGNLVFVNFNYRVGLWGFLADERVREDGDLNVGLLDQRHLLRWVKKHISKFGGDPDHVVIHGVSAGAGSVALHLAAYGGRDDNLFVGAVAQSIFFPAHPRVDELRYQFNATLDRLGCEDADNPMACLRGLSKESLQQEGNQGQPFPGRSSGSRWYWTPCVDGDIMEDTPSAMFGSGKFITVPVMLGTTTDEGSIFSANAASSEAFTSFMQDNYPGLSDDDVEAMLKYYPKEEPVPRHLSWFPTTSRAYGEATFICPANLVLDSFDAAGSPDRAWSYRYNVWDADQQASGRGVEHTFDRAAIHGPDCTPGSPRSYSSYNAPMVPLMMNYYISFVRALDPNVHRLDGAPEWGTWKGGSRLRLELNASKMEVTDKGQRERCAFWGGLAGRMEN</sequence>
<proteinExistence type="inferred from homology"/>
<feature type="signal peptide" evidence="4">
    <location>
        <begin position="1"/>
        <end position="15"/>
    </location>
</feature>
<evidence type="ECO:0000256" key="3">
    <source>
        <dbReference type="RuleBase" id="RU361235"/>
    </source>
</evidence>
<reference evidence="6" key="1">
    <citation type="submission" date="2018-03" db="EMBL/GenBank/DDBJ databases">
        <authorList>
            <person name="Guldener U."/>
        </authorList>
    </citation>
    <scope>NUCLEOTIDE SEQUENCE</scope>
</reference>
<dbReference type="InterPro" id="IPR029058">
    <property type="entry name" value="AB_hydrolase_fold"/>
</dbReference>
<evidence type="ECO:0000256" key="2">
    <source>
        <dbReference type="ARBA" id="ARBA00022801"/>
    </source>
</evidence>
<dbReference type="EMBL" id="ONZQ02000004">
    <property type="protein sequence ID" value="SPO00870.1"/>
    <property type="molecule type" value="Genomic_DNA"/>
</dbReference>
<dbReference type="GO" id="GO:0052689">
    <property type="term" value="F:carboxylic ester hydrolase activity"/>
    <property type="evidence" value="ECO:0007669"/>
    <property type="project" value="TreeGrafter"/>
</dbReference>
<dbReference type="AlphaFoldDB" id="A0AAE8SUF7"/>
<keyword evidence="7" id="KW-1185">Reference proteome</keyword>
<dbReference type="Pfam" id="PF00135">
    <property type="entry name" value="COesterase"/>
    <property type="match status" value="1"/>
</dbReference>
<keyword evidence="2 3" id="KW-0378">Hydrolase</keyword>
<comment type="similarity">
    <text evidence="1 3">Belongs to the type-B carboxylesterase/lipase family.</text>
</comment>
<dbReference type="PANTHER" id="PTHR43918:SF4">
    <property type="entry name" value="CARBOXYLIC ESTER HYDROLASE"/>
    <property type="match status" value="1"/>
</dbReference>
<accession>A0AAE8SUF7</accession>
<name>A0AAE8SUF7_9PEZI</name>
<dbReference type="PANTHER" id="PTHR43918">
    <property type="entry name" value="ACETYLCHOLINESTERASE"/>
    <property type="match status" value="1"/>
</dbReference>
<gene>
    <name evidence="6" type="ORF">DNG_03618</name>
</gene>
<feature type="domain" description="Carboxylesterase type B" evidence="5">
    <location>
        <begin position="20"/>
        <end position="518"/>
    </location>
</feature>
<organism evidence="6 7">
    <name type="scientific">Cephalotrichum gorgonifer</name>
    <dbReference type="NCBI Taxonomy" id="2041049"/>
    <lineage>
        <taxon>Eukaryota</taxon>
        <taxon>Fungi</taxon>
        <taxon>Dikarya</taxon>
        <taxon>Ascomycota</taxon>
        <taxon>Pezizomycotina</taxon>
        <taxon>Sordariomycetes</taxon>
        <taxon>Hypocreomycetidae</taxon>
        <taxon>Microascales</taxon>
        <taxon>Microascaceae</taxon>
        <taxon>Cephalotrichum</taxon>
    </lineage>
</organism>
<dbReference type="EC" id="3.1.1.-" evidence="3"/>
<evidence type="ECO:0000313" key="7">
    <source>
        <dbReference type="Proteomes" id="UP001187682"/>
    </source>
</evidence>
<protein>
    <recommendedName>
        <fullName evidence="3">Carboxylic ester hydrolase</fullName>
        <ecNumber evidence="3">3.1.1.-</ecNumber>
    </recommendedName>
</protein>
<dbReference type="InterPro" id="IPR050654">
    <property type="entry name" value="AChE-related_enzymes"/>
</dbReference>
<dbReference type="InterPro" id="IPR019826">
    <property type="entry name" value="Carboxylesterase_B_AS"/>
</dbReference>
<evidence type="ECO:0000313" key="6">
    <source>
        <dbReference type="EMBL" id="SPO00870.1"/>
    </source>
</evidence>
<dbReference type="Proteomes" id="UP001187682">
    <property type="component" value="Unassembled WGS sequence"/>
</dbReference>
<evidence type="ECO:0000259" key="5">
    <source>
        <dbReference type="Pfam" id="PF00135"/>
    </source>
</evidence>
<keyword evidence="4" id="KW-0732">Signal</keyword>
<feature type="chain" id="PRO_5041913397" description="Carboxylic ester hydrolase" evidence="4">
    <location>
        <begin position="16"/>
        <end position="527"/>
    </location>
</feature>